<protein>
    <submittedName>
        <fullName evidence="5">Ankyrin repeat-containing domain protein</fullName>
    </submittedName>
</protein>
<dbReference type="PANTHER" id="PTHR24193:SF121">
    <property type="entry name" value="ADA2A-CONTAINING COMPLEX COMPONENT 3, ISOFORM D"/>
    <property type="match status" value="1"/>
</dbReference>
<gene>
    <name evidence="5" type="ORF">BDW59DRAFT_156619</name>
</gene>
<evidence type="ECO:0000313" key="5">
    <source>
        <dbReference type="EMBL" id="KAL2833821.1"/>
    </source>
</evidence>
<evidence type="ECO:0000259" key="4">
    <source>
        <dbReference type="Pfam" id="PF14420"/>
    </source>
</evidence>
<reference evidence="5 6" key="1">
    <citation type="submission" date="2024-07" db="EMBL/GenBank/DDBJ databases">
        <title>Section-level genome sequencing and comparative genomics of Aspergillus sections Usti and Cavernicolus.</title>
        <authorList>
            <consortium name="Lawrence Berkeley National Laboratory"/>
            <person name="Nybo J.L."/>
            <person name="Vesth T.C."/>
            <person name="Theobald S."/>
            <person name="Frisvad J.C."/>
            <person name="Larsen T.O."/>
            <person name="Kjaerboelling I."/>
            <person name="Rothschild-Mancinelli K."/>
            <person name="Lyhne E.K."/>
            <person name="Kogle M.E."/>
            <person name="Barry K."/>
            <person name="Clum A."/>
            <person name="Na H."/>
            <person name="Ledsgaard L."/>
            <person name="Lin J."/>
            <person name="Lipzen A."/>
            <person name="Kuo A."/>
            <person name="Riley R."/>
            <person name="Mondo S."/>
            <person name="LaButti K."/>
            <person name="Haridas S."/>
            <person name="Pangalinan J."/>
            <person name="Salamov A.A."/>
            <person name="Simmons B.A."/>
            <person name="Magnuson J.K."/>
            <person name="Chen J."/>
            <person name="Drula E."/>
            <person name="Henrissat B."/>
            <person name="Wiebenga A."/>
            <person name="Lubbers R.J."/>
            <person name="Gomes A.C."/>
            <person name="Makela M.R."/>
            <person name="Stajich J."/>
            <person name="Grigoriev I.V."/>
            <person name="Mortensen U.H."/>
            <person name="De vries R.P."/>
            <person name="Baker S.E."/>
            <person name="Andersen M.R."/>
        </authorList>
    </citation>
    <scope>NUCLEOTIDE SEQUENCE [LARGE SCALE GENOMIC DNA]</scope>
    <source>
        <strain evidence="5 6">CBS 600.67</strain>
    </source>
</reference>
<proteinExistence type="predicted"/>
<comment type="caution">
    <text evidence="5">The sequence shown here is derived from an EMBL/GenBank/DDBJ whole genome shotgun (WGS) entry which is preliminary data.</text>
</comment>
<evidence type="ECO:0000256" key="3">
    <source>
        <dbReference type="PROSITE-ProRule" id="PRU00023"/>
    </source>
</evidence>
<dbReference type="InterPro" id="IPR036770">
    <property type="entry name" value="Ankyrin_rpt-contain_sf"/>
</dbReference>
<keyword evidence="2 3" id="KW-0040">ANK repeat</keyword>
<dbReference type="Pfam" id="PF00023">
    <property type="entry name" value="Ank"/>
    <property type="match status" value="1"/>
</dbReference>
<dbReference type="Proteomes" id="UP001610335">
    <property type="component" value="Unassembled WGS sequence"/>
</dbReference>
<feature type="domain" description="Clr5" evidence="4">
    <location>
        <begin position="12"/>
        <end position="61"/>
    </location>
</feature>
<name>A0ABR4J1B8_9EURO</name>
<dbReference type="InterPro" id="IPR025676">
    <property type="entry name" value="Clr5_dom"/>
</dbReference>
<dbReference type="SUPFAM" id="SSF48403">
    <property type="entry name" value="Ankyrin repeat"/>
    <property type="match status" value="1"/>
</dbReference>
<keyword evidence="1" id="KW-0677">Repeat</keyword>
<evidence type="ECO:0000313" key="6">
    <source>
        <dbReference type="Proteomes" id="UP001610335"/>
    </source>
</evidence>
<keyword evidence="6" id="KW-1185">Reference proteome</keyword>
<dbReference type="PROSITE" id="PS50088">
    <property type="entry name" value="ANK_REPEAT"/>
    <property type="match status" value="1"/>
</dbReference>
<dbReference type="SMART" id="SM00248">
    <property type="entry name" value="ANK"/>
    <property type="match status" value="4"/>
</dbReference>
<dbReference type="Pfam" id="PF14420">
    <property type="entry name" value="Clr5"/>
    <property type="match status" value="1"/>
</dbReference>
<sequence>MMPGKAPRIPNTTWDKHREEITDIYLEPKSTLEWTMRLMIERHGFEASKNQYRVKLNAWKVGENVTTEHWVFIDSRVRKRKLEGKESEVSLYGQQQSREKVTKQIARNVTKRDELRISDSAATPEGIDVFTPAADALVSPQTTGPVANQPQSRFRVESEGIAQDLPANPTALLGRHFDHLSALHGSKATLSAGVSDAPRSFAINKDNTRVALLKKLIPKVVSRDELTVAINSALMFRGRSIDLGRWPTSDGDGGAVGDAYPPWTTLKVVITHTDLPRLRVHFHSGTNAGEPSPHTSCTFGQTPSRLEWLVGVSSLLDHRAASVDARLKIVCATEVTTALDWAFEANIHPILELVLEKGTGRYPLIPIRMDQLSPTCFPLRTTRDYSMIKTLLERVRDIRKTVSLHYPLVSALEACCEDIQMYRLLLDRMRVLPEPLRLEQVQKAWHYMQVAVQVLSTSTTIKVLHLLLKADANLNSRNPLSNATCLQEILRHGTDEEVPKFLLLHGAAFDTPASMFLGTPLQEAVHRRYEGIITTLLDCGADVNAAPARIGGKTALQFAAINDMIPLATKLLSLGAIVDAKSTPQGGVTAIQGAAEHGHLDMLKVLLRAYPGDKNIGAVCKNAARYAECEGHCDVAEWLREFPNPSLGLRQPL</sequence>
<feature type="repeat" description="ANK" evidence="3">
    <location>
        <begin position="551"/>
        <end position="583"/>
    </location>
</feature>
<dbReference type="InterPro" id="IPR050663">
    <property type="entry name" value="Ankyrin-SOCS_Box"/>
</dbReference>
<evidence type="ECO:0000256" key="2">
    <source>
        <dbReference type="ARBA" id="ARBA00023043"/>
    </source>
</evidence>
<organism evidence="5 6">
    <name type="scientific">Aspergillus cavernicola</name>
    <dbReference type="NCBI Taxonomy" id="176166"/>
    <lineage>
        <taxon>Eukaryota</taxon>
        <taxon>Fungi</taxon>
        <taxon>Dikarya</taxon>
        <taxon>Ascomycota</taxon>
        <taxon>Pezizomycotina</taxon>
        <taxon>Eurotiomycetes</taxon>
        <taxon>Eurotiomycetidae</taxon>
        <taxon>Eurotiales</taxon>
        <taxon>Aspergillaceae</taxon>
        <taxon>Aspergillus</taxon>
        <taxon>Aspergillus subgen. Nidulantes</taxon>
    </lineage>
</organism>
<dbReference type="PANTHER" id="PTHR24193">
    <property type="entry name" value="ANKYRIN REPEAT PROTEIN"/>
    <property type="match status" value="1"/>
</dbReference>
<evidence type="ECO:0000256" key="1">
    <source>
        <dbReference type="ARBA" id="ARBA00022737"/>
    </source>
</evidence>
<dbReference type="EMBL" id="JBFXLS010000003">
    <property type="protein sequence ID" value="KAL2833821.1"/>
    <property type="molecule type" value="Genomic_DNA"/>
</dbReference>
<dbReference type="Gene3D" id="1.25.40.20">
    <property type="entry name" value="Ankyrin repeat-containing domain"/>
    <property type="match status" value="1"/>
</dbReference>
<accession>A0ABR4J1B8</accession>
<dbReference type="InterPro" id="IPR002110">
    <property type="entry name" value="Ankyrin_rpt"/>
</dbReference>